<dbReference type="Gene3D" id="2.130.10.10">
    <property type="entry name" value="YVTN repeat-like/Quinoprotein amine dehydrogenase"/>
    <property type="match status" value="2"/>
</dbReference>
<dbReference type="InterPro" id="IPR011047">
    <property type="entry name" value="Quinoprotein_ADH-like_sf"/>
</dbReference>
<dbReference type="PANTHER" id="PTHR34512:SF30">
    <property type="entry name" value="OUTER MEMBRANE PROTEIN ASSEMBLY FACTOR BAMB"/>
    <property type="match status" value="1"/>
</dbReference>
<reference evidence="3 4" key="1">
    <citation type="submission" date="2020-08" db="EMBL/GenBank/DDBJ databases">
        <title>Genomic Encyclopedia of Type Strains, Phase IV (KMG-IV): sequencing the most valuable type-strain genomes for metagenomic binning, comparative biology and taxonomic classification.</title>
        <authorList>
            <person name="Goeker M."/>
        </authorList>
    </citation>
    <scope>NUCLEOTIDE SEQUENCE [LARGE SCALE GENOMIC DNA]</scope>
    <source>
        <strain evidence="3 4">DSM 23562</strain>
    </source>
</reference>
<protein>
    <submittedName>
        <fullName evidence="3">Outer membrane protein assembly factor BamB</fullName>
    </submittedName>
</protein>
<evidence type="ECO:0000313" key="3">
    <source>
        <dbReference type="EMBL" id="MBB6052287.1"/>
    </source>
</evidence>
<evidence type="ECO:0000259" key="2">
    <source>
        <dbReference type="Pfam" id="PF13360"/>
    </source>
</evidence>
<accession>A0A7W9SSZ2</accession>
<dbReference type="Proteomes" id="UP000520814">
    <property type="component" value="Unassembled WGS sequence"/>
</dbReference>
<dbReference type="AlphaFoldDB" id="A0A7W9SSZ2"/>
<dbReference type="SUPFAM" id="SSF50998">
    <property type="entry name" value="Quinoprotein alcohol dehydrogenase-like"/>
    <property type="match status" value="1"/>
</dbReference>
<evidence type="ECO:0000256" key="1">
    <source>
        <dbReference type="SAM" id="MobiDB-lite"/>
    </source>
</evidence>
<feature type="region of interest" description="Disordered" evidence="1">
    <location>
        <begin position="1"/>
        <end position="22"/>
    </location>
</feature>
<dbReference type="Pfam" id="PF13360">
    <property type="entry name" value="PQQ_2"/>
    <property type="match status" value="1"/>
</dbReference>
<evidence type="ECO:0000313" key="4">
    <source>
        <dbReference type="Proteomes" id="UP000520814"/>
    </source>
</evidence>
<comment type="caution">
    <text evidence="3">The sequence shown here is derived from an EMBL/GenBank/DDBJ whole genome shotgun (WGS) entry which is preliminary data.</text>
</comment>
<keyword evidence="4" id="KW-1185">Reference proteome</keyword>
<feature type="domain" description="Pyrrolo-quinoline quinone repeat" evidence="2">
    <location>
        <begin position="67"/>
        <end position="323"/>
    </location>
</feature>
<dbReference type="PANTHER" id="PTHR34512">
    <property type="entry name" value="CELL SURFACE PROTEIN"/>
    <property type="match status" value="1"/>
</dbReference>
<sequence length="400" mass="43338">MQKTSSPSLDWPQWRGPRRDAHVSGFKVPAKWPAQLTKKWSITAGEGHSSPIIVGNRAFAIVRQGNDEHVLCLDMASGKTVWQDVVAAPFDSVIFPATRLGKAPRSTPLWHQGKLYTIGVNGLMTCFDAAKGSILWRKDFAKQFPIPMPICGASLSPLIDGKKLYVHAGHEATGAFLALDKDTGKELWAWKGEGPGYTSPQLATIGGVQQLITASHNLWIGLSPEDGSLLWSLANRQNMFNHNSITPVIAGDTVLCGANQRATFALKLAQSGGKWSPTKVWESRDVTMSTSSPVLDGKRVYVVNEKRRGQVAVMDFATGKITWECPGNKGEQVTLFDIGPALLVSAQGGELFVYQKNGDTLKETAKYEVADSAMWASPAISGNRLLVKGAATLALWELPS</sequence>
<dbReference type="InterPro" id="IPR015943">
    <property type="entry name" value="WD40/YVTN_repeat-like_dom_sf"/>
</dbReference>
<dbReference type="InterPro" id="IPR018391">
    <property type="entry name" value="PQQ_b-propeller_rpt"/>
</dbReference>
<dbReference type="SMART" id="SM00564">
    <property type="entry name" value="PQQ"/>
    <property type="match status" value="4"/>
</dbReference>
<dbReference type="EMBL" id="JACHGW010000004">
    <property type="protein sequence ID" value="MBB6052287.1"/>
    <property type="molecule type" value="Genomic_DNA"/>
</dbReference>
<proteinExistence type="predicted"/>
<dbReference type="InterPro" id="IPR002372">
    <property type="entry name" value="PQQ_rpt_dom"/>
</dbReference>
<gene>
    <name evidence="3" type="ORF">HNQ39_004108</name>
</gene>
<organism evidence="3 4">
    <name type="scientific">Armatimonas rosea</name>
    <dbReference type="NCBI Taxonomy" id="685828"/>
    <lineage>
        <taxon>Bacteria</taxon>
        <taxon>Bacillati</taxon>
        <taxon>Armatimonadota</taxon>
        <taxon>Armatimonadia</taxon>
        <taxon>Armatimonadales</taxon>
        <taxon>Armatimonadaceae</taxon>
        <taxon>Armatimonas</taxon>
    </lineage>
</organism>
<name>A0A7W9SSZ2_ARMRO</name>
<dbReference type="RefSeq" id="WP_184201055.1">
    <property type="nucleotide sequence ID" value="NZ_JACHGW010000004.1"/>
</dbReference>